<gene>
    <name evidence="5" type="ORF">OIU77_022279</name>
</gene>
<keyword evidence="2" id="KW-0067">ATP-binding</keyword>
<dbReference type="InterPro" id="IPR011009">
    <property type="entry name" value="Kinase-like_dom_sf"/>
</dbReference>
<keyword evidence="6" id="KW-1185">Reference proteome</keyword>
<evidence type="ECO:0000256" key="3">
    <source>
        <dbReference type="SAM" id="Phobius"/>
    </source>
</evidence>
<dbReference type="PROSITE" id="PS00107">
    <property type="entry name" value="PROTEIN_KINASE_ATP"/>
    <property type="match status" value="1"/>
</dbReference>
<comment type="caution">
    <text evidence="5">The sequence shown here is derived from an EMBL/GenBank/DDBJ whole genome shotgun (WGS) entry which is preliminary data.</text>
</comment>
<dbReference type="InterPro" id="IPR051343">
    <property type="entry name" value="G-type_lectin_kinases/EP1-like"/>
</dbReference>
<evidence type="ECO:0000256" key="2">
    <source>
        <dbReference type="PROSITE-ProRule" id="PRU10141"/>
    </source>
</evidence>
<name>A0ABQ9C1G1_9ROSI</name>
<dbReference type="Proteomes" id="UP001141253">
    <property type="component" value="Chromosome 1"/>
</dbReference>
<feature type="transmembrane region" description="Helical" evidence="3">
    <location>
        <begin position="273"/>
        <end position="296"/>
    </location>
</feature>
<feature type="chain" id="PRO_5046771794" evidence="4">
    <location>
        <begin position="24"/>
        <end position="375"/>
    </location>
</feature>
<dbReference type="PANTHER" id="PTHR47976">
    <property type="entry name" value="G-TYPE LECTIN S-RECEPTOR-LIKE SERINE/THREONINE-PROTEIN KINASE SD2-5"/>
    <property type="match status" value="1"/>
</dbReference>
<evidence type="ECO:0000313" key="5">
    <source>
        <dbReference type="EMBL" id="KAJ6392759.1"/>
    </source>
</evidence>
<keyword evidence="3" id="KW-0472">Membrane</keyword>
<keyword evidence="1 4" id="KW-0732">Signal</keyword>
<reference evidence="5" key="1">
    <citation type="submission" date="2022-10" db="EMBL/GenBank/DDBJ databases">
        <authorList>
            <person name="Hyden B.L."/>
            <person name="Feng K."/>
            <person name="Yates T."/>
            <person name="Jawdy S."/>
            <person name="Smart L.B."/>
            <person name="Muchero W."/>
        </authorList>
    </citation>
    <scope>NUCLEOTIDE SEQUENCE</scope>
    <source>
        <tissue evidence="5">Shoot tip</tissue>
    </source>
</reference>
<proteinExistence type="predicted"/>
<keyword evidence="3" id="KW-0812">Transmembrane</keyword>
<feature type="binding site" evidence="2">
    <location>
        <position position="365"/>
    </location>
    <ligand>
        <name>ATP</name>
        <dbReference type="ChEBI" id="CHEBI:30616"/>
    </ligand>
</feature>
<sequence length="375" mass="41742">MDSEFAFSFLLLYFVVSLRSVICQTSGTVNVGESLAATGQNPPWLSPSKDFAFGFRQINENDDFFLLATVPVTDYYHKATLNFDGVFTISHHPKNSLSNETWTVIETKPKNICLELNGPRGSGICGFNNVCKLKDDQRPTCECPPGYSLIDPEDKYGSFKPDFIRGCEVDGQIPQEDLYKLVELPNTDWPPSDYELTSPCSQEECRKSCQQDCFCAAAVSKDGRCWKKKLPLSNGRKDIVVSSMAFLKVRKDNSTLQNTLCRPPIAEKNQDSLIIVVSVLLGGSVIVIFILAGLLCSGSFLHHRKHTESHQQESSMGMNLRCLTYKELEDATNGLNEELGRGSFGIVYKGVIETGSDVPTAIAVKNVRQIIKRRR</sequence>
<dbReference type="Gene3D" id="3.30.200.20">
    <property type="entry name" value="Phosphorylase Kinase, domain 1"/>
    <property type="match status" value="1"/>
</dbReference>
<evidence type="ECO:0000313" key="6">
    <source>
        <dbReference type="Proteomes" id="UP001141253"/>
    </source>
</evidence>
<evidence type="ECO:0000256" key="4">
    <source>
        <dbReference type="SAM" id="SignalP"/>
    </source>
</evidence>
<dbReference type="EMBL" id="JAPFFI010000005">
    <property type="protein sequence ID" value="KAJ6392759.1"/>
    <property type="molecule type" value="Genomic_DNA"/>
</dbReference>
<accession>A0ABQ9C1G1</accession>
<reference evidence="5" key="2">
    <citation type="journal article" date="2023" name="Int. J. Mol. Sci.">
        <title>De Novo Assembly and Annotation of 11 Diverse Shrub Willow (Salix) Genomes Reveals Novel Gene Organization in Sex-Linked Regions.</title>
        <authorList>
            <person name="Hyden B."/>
            <person name="Feng K."/>
            <person name="Yates T.B."/>
            <person name="Jawdy S."/>
            <person name="Cereghino C."/>
            <person name="Smart L.B."/>
            <person name="Muchero W."/>
        </authorList>
    </citation>
    <scope>NUCLEOTIDE SEQUENCE</scope>
    <source>
        <tissue evidence="5">Shoot tip</tissue>
    </source>
</reference>
<keyword evidence="3" id="KW-1133">Transmembrane helix</keyword>
<organism evidence="5 6">
    <name type="scientific">Salix suchowensis</name>
    <dbReference type="NCBI Taxonomy" id="1278906"/>
    <lineage>
        <taxon>Eukaryota</taxon>
        <taxon>Viridiplantae</taxon>
        <taxon>Streptophyta</taxon>
        <taxon>Embryophyta</taxon>
        <taxon>Tracheophyta</taxon>
        <taxon>Spermatophyta</taxon>
        <taxon>Magnoliopsida</taxon>
        <taxon>eudicotyledons</taxon>
        <taxon>Gunneridae</taxon>
        <taxon>Pentapetalae</taxon>
        <taxon>rosids</taxon>
        <taxon>fabids</taxon>
        <taxon>Malpighiales</taxon>
        <taxon>Salicaceae</taxon>
        <taxon>Saliceae</taxon>
        <taxon>Salix</taxon>
    </lineage>
</organism>
<evidence type="ECO:0000256" key="1">
    <source>
        <dbReference type="ARBA" id="ARBA00022729"/>
    </source>
</evidence>
<protein>
    <submittedName>
        <fullName evidence="5">Uncharacterized protein</fullName>
    </submittedName>
</protein>
<dbReference type="SUPFAM" id="SSF56112">
    <property type="entry name" value="Protein kinase-like (PK-like)"/>
    <property type="match status" value="1"/>
</dbReference>
<dbReference type="PANTHER" id="PTHR47976:SF15">
    <property type="entry name" value="G-TYPE LECTIN S-RECEPTOR-LIKE SERINE_THREONINE-PROTEIN KINASE RLK1"/>
    <property type="match status" value="1"/>
</dbReference>
<dbReference type="InterPro" id="IPR017441">
    <property type="entry name" value="Protein_kinase_ATP_BS"/>
</dbReference>
<keyword evidence="2" id="KW-0547">Nucleotide-binding</keyword>
<feature type="signal peptide" evidence="4">
    <location>
        <begin position="1"/>
        <end position="23"/>
    </location>
</feature>